<feature type="transmembrane region" description="Helical" evidence="1">
    <location>
        <begin position="21"/>
        <end position="39"/>
    </location>
</feature>
<dbReference type="RefSeq" id="WP_239175921.1">
    <property type="nucleotide sequence ID" value="NZ_CAHPRB010000034.1"/>
</dbReference>
<comment type="caution">
    <text evidence="2">The sequence shown here is derived from an EMBL/GenBank/DDBJ whole genome shotgun (WGS) entry which is preliminary data.</text>
</comment>
<dbReference type="Proteomes" id="UP000835792">
    <property type="component" value="Unassembled WGS sequence"/>
</dbReference>
<gene>
    <name evidence="2" type="ORF">GHA_04972</name>
</gene>
<name>A0ABN7GUP5_9ENTR</name>
<keyword evidence="1" id="KW-0472">Membrane</keyword>
<keyword evidence="1" id="KW-0812">Transmembrane</keyword>
<feature type="transmembrane region" description="Helical" evidence="1">
    <location>
        <begin position="51"/>
        <end position="71"/>
    </location>
</feature>
<evidence type="ECO:0000256" key="1">
    <source>
        <dbReference type="SAM" id="Phobius"/>
    </source>
</evidence>
<organism evidence="2 3">
    <name type="scientific">Citrobacter youngae</name>
    <dbReference type="NCBI Taxonomy" id="133448"/>
    <lineage>
        <taxon>Bacteria</taxon>
        <taxon>Pseudomonadati</taxon>
        <taxon>Pseudomonadota</taxon>
        <taxon>Gammaproteobacteria</taxon>
        <taxon>Enterobacterales</taxon>
        <taxon>Enterobacteriaceae</taxon>
        <taxon>Citrobacter</taxon>
        <taxon>Citrobacter freundii complex</taxon>
    </lineage>
</organism>
<keyword evidence="1" id="KW-1133">Transmembrane helix</keyword>
<reference evidence="2" key="1">
    <citation type="submission" date="2020-05" db="EMBL/GenBank/DDBJ databases">
        <authorList>
            <person name="Delgado-Blas J."/>
        </authorList>
    </citation>
    <scope>NUCLEOTIDE SEQUENCE</scope>
    <source>
        <strain evidence="2">BB1468</strain>
    </source>
</reference>
<evidence type="ECO:0000313" key="2">
    <source>
        <dbReference type="EMBL" id="CAB5614478.1"/>
    </source>
</evidence>
<dbReference type="EMBL" id="CAHPRB010000034">
    <property type="protein sequence ID" value="CAB5614478.1"/>
    <property type="molecule type" value="Genomic_DNA"/>
</dbReference>
<keyword evidence="3" id="KW-1185">Reference proteome</keyword>
<protein>
    <submittedName>
        <fullName evidence="2">Uncharacterized protein</fullName>
    </submittedName>
</protein>
<evidence type="ECO:0000313" key="3">
    <source>
        <dbReference type="Proteomes" id="UP000835792"/>
    </source>
</evidence>
<sequence>MPIDLKKIPEKAELPVPPDKFRWLTTILLCVFLGAILVFSFWRENEPTHTIWFWFCSFFIPFLIGFMGYIFQLRRYENERDRVIWWNHLHQQQYDEQVALGKLAMGVLATAYITPVARNKLAAALLQGGSELQPFFYPQYQRMLSTALISLQLTNMSEDGYPLVTDAELSRRAI</sequence>
<accession>A0ABN7GUP5</accession>
<proteinExistence type="predicted"/>